<organism evidence="3 4">
    <name type="scientific">Podospora anserina (strain S / ATCC MYA-4624 / DSM 980 / FGSC 10383)</name>
    <name type="common">Pleurage anserina</name>
    <dbReference type="NCBI Taxonomy" id="515849"/>
    <lineage>
        <taxon>Eukaryota</taxon>
        <taxon>Fungi</taxon>
        <taxon>Dikarya</taxon>
        <taxon>Ascomycota</taxon>
        <taxon>Pezizomycotina</taxon>
        <taxon>Sordariomycetes</taxon>
        <taxon>Sordariomycetidae</taxon>
        <taxon>Sordariales</taxon>
        <taxon>Podosporaceae</taxon>
        <taxon>Podospora</taxon>
        <taxon>Podospora anserina</taxon>
    </lineage>
</organism>
<protein>
    <submittedName>
        <fullName evidence="3">GIY Cytb i1 grp IB protein b</fullName>
    </submittedName>
</protein>
<keyword evidence="4" id="KW-1185">Reference proteome</keyword>
<dbReference type="CDD" id="cd10445">
    <property type="entry name" value="GIY-YIG_bI1_like"/>
    <property type="match status" value="1"/>
</dbReference>
<dbReference type="NCBIfam" id="TIGR01453">
    <property type="entry name" value="grpIintron_endo"/>
    <property type="match status" value="1"/>
</dbReference>
<dbReference type="KEGG" id="pan:PoanfMp15"/>
<feature type="domain" description="GIY-YIG" evidence="2">
    <location>
        <begin position="43"/>
        <end position="130"/>
    </location>
</feature>
<dbReference type="InterPro" id="IPR000305">
    <property type="entry name" value="GIY-YIG_endonuc"/>
</dbReference>
<dbReference type="PIR" id="C48326">
    <property type="entry name" value="C48326"/>
</dbReference>
<dbReference type="SUPFAM" id="SSF82771">
    <property type="entry name" value="GIY-YIG endonuclease"/>
    <property type="match status" value="1"/>
</dbReference>
<dbReference type="Proteomes" id="UP000001197">
    <property type="component" value="Mitochondrion"/>
</dbReference>
<dbReference type="SMART" id="SM00497">
    <property type="entry name" value="IENR1"/>
    <property type="match status" value="1"/>
</dbReference>
<dbReference type="InParanoid" id="Q02671"/>
<dbReference type="Gene3D" id="3.40.1440.10">
    <property type="entry name" value="GIY-YIG endonuclease"/>
    <property type="match status" value="1"/>
</dbReference>
<dbReference type="EMBL" id="X55026">
    <property type="protein sequence ID" value="CAA38774.1"/>
    <property type="molecule type" value="Genomic_DNA"/>
</dbReference>
<reference evidence="3 4" key="1">
    <citation type="journal article" date="1990" name="Curr. Genet.">
        <title>The complete DNA sequence of the mitochondrial genome of Podospora anserina.</title>
        <authorList>
            <person name="Cummings D.J."/>
            <person name="McNally K.L."/>
            <person name="Domenico J.M."/>
            <person name="Matsuura E.T."/>
        </authorList>
    </citation>
    <scope>NUCLEOTIDE SEQUENCE [LARGE SCALE GENOMIC DNA]</scope>
    <source>
        <strain evidence="4">s</strain>
    </source>
</reference>
<dbReference type="GeneID" id="802443"/>
<evidence type="ECO:0000256" key="1">
    <source>
        <dbReference type="SAM" id="Phobius"/>
    </source>
</evidence>
<evidence type="ECO:0000259" key="2">
    <source>
        <dbReference type="PROSITE" id="PS50164"/>
    </source>
</evidence>
<dbReference type="PROSITE" id="PS50164">
    <property type="entry name" value="GIY_YIG"/>
    <property type="match status" value="1"/>
</dbReference>
<dbReference type="InterPro" id="IPR010896">
    <property type="entry name" value="NUMOD1"/>
</dbReference>
<feature type="transmembrane region" description="Helical" evidence="1">
    <location>
        <begin position="6"/>
        <end position="25"/>
    </location>
</feature>
<proteinExistence type="predicted"/>
<evidence type="ECO:0000313" key="4">
    <source>
        <dbReference type="Proteomes" id="UP000001197"/>
    </source>
</evidence>
<dbReference type="RefSeq" id="NP_074922.1">
    <property type="nucleotide sequence ID" value="NC_001329.3"/>
</dbReference>
<keyword evidence="1" id="KW-1133">Transmembrane helix</keyword>
<dbReference type="AlphaFoldDB" id="Q02671"/>
<sequence length="231" mass="26829">MNISFLIIMVIYVYGFILFIIIPLLSYSNADTAKEVIIKEVKGKAGIYRWINNNNGKCYVGSCVDLSKRLYRYYSLAHITQQSKFSLICKALLKRGYSSFTFEILEYCNKEDVLIREQYYLDLLKPEYNILKIAGSPLGYKHTEEDKEKMRGPRSLNPEHLAKIRSHISKLNAKRAISFVVNDLEKKTLTEFSSLRAAARELHIAEVSIKKYLNNSKLFKNRYIFTSKVNK</sequence>
<dbReference type="SUPFAM" id="SSF64496">
    <property type="entry name" value="DNA-binding domain of intron-encoded endonucleases"/>
    <property type="match status" value="1"/>
</dbReference>
<accession>Q02671</accession>
<dbReference type="InterPro" id="IPR035901">
    <property type="entry name" value="GIY-YIG_endonuc_sf"/>
</dbReference>
<dbReference type="Pfam" id="PF07453">
    <property type="entry name" value="NUMOD1"/>
    <property type="match status" value="1"/>
</dbReference>
<keyword evidence="3" id="KW-0496">Mitochondrion</keyword>
<dbReference type="InterPro" id="IPR006350">
    <property type="entry name" value="Intron_endoG1"/>
</dbReference>
<dbReference type="InterPro" id="IPR003647">
    <property type="entry name" value="Intron_nuc_1_rpt"/>
</dbReference>
<geneLocation type="mitochondrion" evidence="3"/>
<dbReference type="GO" id="GO:0004519">
    <property type="term" value="F:endonuclease activity"/>
    <property type="evidence" value="ECO:0007669"/>
    <property type="project" value="InterPro"/>
</dbReference>
<evidence type="ECO:0000313" key="3">
    <source>
        <dbReference type="EMBL" id="CAA38774.1"/>
    </source>
</evidence>
<keyword evidence="1" id="KW-0472">Membrane</keyword>
<dbReference type="STRING" id="515849.Q02671"/>
<dbReference type="Pfam" id="PF01541">
    <property type="entry name" value="GIY-YIG"/>
    <property type="match status" value="1"/>
</dbReference>
<keyword evidence="1" id="KW-0812">Transmembrane</keyword>
<name>Q02671_PODAN</name>
<dbReference type="SMART" id="SM00465">
    <property type="entry name" value="GIYc"/>
    <property type="match status" value="1"/>
</dbReference>